<dbReference type="Pfam" id="PF01323">
    <property type="entry name" value="DSBA"/>
    <property type="match status" value="1"/>
</dbReference>
<feature type="domain" description="DSBA-like thioredoxin" evidence="1">
    <location>
        <begin position="74"/>
        <end position="277"/>
    </location>
</feature>
<protein>
    <recommendedName>
        <fullName evidence="1">DSBA-like thioredoxin domain-containing protein</fullName>
    </recommendedName>
</protein>
<sequence length="287" mass="31983">MLKKKLIGLAFAIKQVGIASGGKAPQLSFFQPLTTRKISNSNCEKVAKSVPFGSKGDAMTSSENGNGTNKVQIQINIISDTMCPWCWVGKRNMEAALQLAPYIDAKVEWWPFFLDKNLSEDGKPVRDYYRDNYGNPSVGENMMPGLIAAGRRVGLDFETTFSKLAIYRPTIKSHRLIEYAKRQGKQNEMVEALFRMYYVEGKHLNSVEHLVETAEVVGLSGVKDYLESNEDENSVYEHAAHVKGTANGVPTFLFTRSDQPNSRPISFSGGQPTEAFLEVFEHLSEVS</sequence>
<proteinExistence type="predicted"/>
<dbReference type="PANTHER" id="PTHR13887:SF41">
    <property type="entry name" value="THIOREDOXIN SUPERFAMILY PROTEIN"/>
    <property type="match status" value="1"/>
</dbReference>
<dbReference type="GO" id="GO:0016491">
    <property type="term" value="F:oxidoreductase activity"/>
    <property type="evidence" value="ECO:0007669"/>
    <property type="project" value="InterPro"/>
</dbReference>
<dbReference type="InterPro" id="IPR036249">
    <property type="entry name" value="Thioredoxin-like_sf"/>
</dbReference>
<evidence type="ECO:0000259" key="1">
    <source>
        <dbReference type="Pfam" id="PF01323"/>
    </source>
</evidence>
<reference evidence="2" key="1">
    <citation type="submission" date="2021-01" db="EMBL/GenBank/DDBJ databases">
        <authorList>
            <person name="Corre E."/>
            <person name="Pelletier E."/>
            <person name="Niang G."/>
            <person name="Scheremetjew M."/>
            <person name="Finn R."/>
            <person name="Kale V."/>
            <person name="Holt S."/>
            <person name="Cochrane G."/>
            <person name="Meng A."/>
            <person name="Brown T."/>
            <person name="Cohen L."/>
        </authorList>
    </citation>
    <scope>NUCLEOTIDE SEQUENCE</scope>
    <source>
        <strain evidence="2">GSO104</strain>
    </source>
</reference>
<gene>
    <name evidence="2" type="ORF">DBRI00130_LOCUS41211</name>
</gene>
<dbReference type="SUPFAM" id="SSF52833">
    <property type="entry name" value="Thioredoxin-like"/>
    <property type="match status" value="1"/>
</dbReference>
<dbReference type="EMBL" id="HBNS01057262">
    <property type="protein sequence ID" value="CAE4661454.1"/>
    <property type="molecule type" value="Transcribed_RNA"/>
</dbReference>
<evidence type="ECO:0000313" key="2">
    <source>
        <dbReference type="EMBL" id="CAE4661454.1"/>
    </source>
</evidence>
<name>A0A7S4T149_9STRA</name>
<dbReference type="Gene3D" id="3.40.30.10">
    <property type="entry name" value="Glutaredoxin"/>
    <property type="match status" value="1"/>
</dbReference>
<accession>A0A7S4T149</accession>
<dbReference type="PANTHER" id="PTHR13887">
    <property type="entry name" value="GLUTATHIONE S-TRANSFERASE KAPPA"/>
    <property type="match status" value="1"/>
</dbReference>
<dbReference type="InterPro" id="IPR001853">
    <property type="entry name" value="DSBA-like_thioredoxin_dom"/>
</dbReference>
<dbReference type="AlphaFoldDB" id="A0A7S4T149"/>
<organism evidence="2">
    <name type="scientific">Ditylum brightwellii</name>
    <dbReference type="NCBI Taxonomy" id="49249"/>
    <lineage>
        <taxon>Eukaryota</taxon>
        <taxon>Sar</taxon>
        <taxon>Stramenopiles</taxon>
        <taxon>Ochrophyta</taxon>
        <taxon>Bacillariophyta</taxon>
        <taxon>Mediophyceae</taxon>
        <taxon>Lithodesmiophycidae</taxon>
        <taxon>Lithodesmiales</taxon>
        <taxon>Lithodesmiaceae</taxon>
        <taxon>Ditylum</taxon>
    </lineage>
</organism>
<dbReference type="CDD" id="cd03024">
    <property type="entry name" value="DsbA_FrnE"/>
    <property type="match status" value="1"/>
</dbReference>